<dbReference type="PaxDb" id="3218-PP1S214_33V6.1"/>
<dbReference type="Proteomes" id="UP000006727">
    <property type="component" value="Chromosome 27"/>
</dbReference>
<evidence type="ECO:0000256" key="8">
    <source>
        <dbReference type="RuleBase" id="RU361233"/>
    </source>
</evidence>
<dbReference type="Gramene" id="Pp3c27_6290V3.2">
    <property type="protein sequence ID" value="Pp3c27_6290V3.2"/>
    <property type="gene ID" value="Pp3c27_6290"/>
</dbReference>
<evidence type="ECO:0000313" key="10">
    <source>
        <dbReference type="EMBL" id="PNR26428.1"/>
    </source>
</evidence>
<dbReference type="Pfam" id="PF04535">
    <property type="entry name" value="CASP_dom"/>
    <property type="match status" value="1"/>
</dbReference>
<sequence length="69" mass="7320">MVTIVDFSSVTGFCFLVAAMIFQCTWSLCSGAVGSYALLAKRSLRNSSILSFLVAGDWVKGLLSLGVLP</sequence>
<dbReference type="EMBL" id="ABEU02000027">
    <property type="protein sequence ID" value="PNR26428.1"/>
    <property type="molecule type" value="Genomic_DNA"/>
</dbReference>
<evidence type="ECO:0000313" key="12">
    <source>
        <dbReference type="Proteomes" id="UP000006727"/>
    </source>
</evidence>
<dbReference type="Gramene" id="Pp3c27_6290V3.4">
    <property type="protein sequence ID" value="Pp3c27_6290V3.4"/>
    <property type="gene ID" value="Pp3c27_6290"/>
</dbReference>
<dbReference type="InterPro" id="IPR045009">
    <property type="entry name" value="CASPL-5"/>
</dbReference>
<proteinExistence type="inferred from homology"/>
<evidence type="ECO:0000313" key="11">
    <source>
        <dbReference type="EnsemblPlants" id="Pp3c27_6290V3.1"/>
    </source>
</evidence>
<dbReference type="InParanoid" id="A0A2K1IAY8"/>
<keyword evidence="12" id="KW-1185">Reference proteome</keyword>
<accession>A0A2K1IAY8</accession>
<organism evidence="10">
    <name type="scientific">Physcomitrium patens</name>
    <name type="common">Spreading-leaved earth moss</name>
    <name type="synonym">Physcomitrella patens</name>
    <dbReference type="NCBI Taxonomy" id="3218"/>
    <lineage>
        <taxon>Eukaryota</taxon>
        <taxon>Viridiplantae</taxon>
        <taxon>Streptophyta</taxon>
        <taxon>Embryophyta</taxon>
        <taxon>Bryophyta</taxon>
        <taxon>Bryophytina</taxon>
        <taxon>Bryopsida</taxon>
        <taxon>Funariidae</taxon>
        <taxon>Funariales</taxon>
        <taxon>Funariaceae</taxon>
        <taxon>Physcomitrium</taxon>
    </lineage>
</organism>
<dbReference type="Gramene" id="Pp3c27_6290V3.5">
    <property type="protein sequence ID" value="Pp3c27_6290V3.5"/>
    <property type="gene ID" value="Pp3c27_6290"/>
</dbReference>
<dbReference type="Gramene" id="Pp3c27_6290V3.1">
    <property type="protein sequence ID" value="Pp3c27_6290V3.1"/>
    <property type="gene ID" value="Pp3c27_6290"/>
</dbReference>
<keyword evidence="4 8" id="KW-1003">Cell membrane</keyword>
<feature type="transmembrane region" description="Helical" evidence="8">
    <location>
        <begin position="15"/>
        <end position="39"/>
    </location>
</feature>
<dbReference type="GO" id="GO:0005886">
    <property type="term" value="C:plasma membrane"/>
    <property type="evidence" value="ECO:0007669"/>
    <property type="project" value="UniProtKB-SubCell"/>
</dbReference>
<comment type="similarity">
    <text evidence="2 8">Belongs to the Casparian strip membrane proteins (CASP) family.</text>
</comment>
<evidence type="ECO:0000256" key="7">
    <source>
        <dbReference type="ARBA" id="ARBA00023136"/>
    </source>
</evidence>
<reference evidence="11" key="3">
    <citation type="submission" date="2020-12" db="UniProtKB">
        <authorList>
            <consortium name="EnsemblPlants"/>
        </authorList>
    </citation>
    <scope>IDENTIFICATION</scope>
</reference>
<evidence type="ECO:0000259" key="9">
    <source>
        <dbReference type="Pfam" id="PF04535"/>
    </source>
</evidence>
<comment type="subcellular location">
    <subcellularLocation>
        <location evidence="1 8">Cell membrane</location>
        <topology evidence="1 8">Multi-pass membrane protein</topology>
    </subcellularLocation>
</comment>
<evidence type="ECO:0000256" key="4">
    <source>
        <dbReference type="ARBA" id="ARBA00022475"/>
    </source>
</evidence>
<reference evidence="10 12" key="1">
    <citation type="journal article" date="2008" name="Science">
        <title>The Physcomitrella genome reveals evolutionary insights into the conquest of land by plants.</title>
        <authorList>
            <person name="Rensing S."/>
            <person name="Lang D."/>
            <person name="Zimmer A."/>
            <person name="Terry A."/>
            <person name="Salamov A."/>
            <person name="Shapiro H."/>
            <person name="Nishiyama T."/>
            <person name="Perroud P.-F."/>
            <person name="Lindquist E."/>
            <person name="Kamisugi Y."/>
            <person name="Tanahashi T."/>
            <person name="Sakakibara K."/>
            <person name="Fujita T."/>
            <person name="Oishi K."/>
            <person name="Shin-I T."/>
            <person name="Kuroki Y."/>
            <person name="Toyoda A."/>
            <person name="Suzuki Y."/>
            <person name="Hashimoto A."/>
            <person name="Yamaguchi K."/>
            <person name="Sugano A."/>
            <person name="Kohara Y."/>
            <person name="Fujiyama A."/>
            <person name="Anterola A."/>
            <person name="Aoki S."/>
            <person name="Ashton N."/>
            <person name="Barbazuk W.B."/>
            <person name="Barker E."/>
            <person name="Bennetzen J."/>
            <person name="Bezanilla M."/>
            <person name="Blankenship R."/>
            <person name="Cho S.H."/>
            <person name="Dutcher S."/>
            <person name="Estelle M."/>
            <person name="Fawcett J.A."/>
            <person name="Gundlach H."/>
            <person name="Hanada K."/>
            <person name="Heyl A."/>
            <person name="Hicks K.A."/>
            <person name="Hugh J."/>
            <person name="Lohr M."/>
            <person name="Mayer K."/>
            <person name="Melkozernov A."/>
            <person name="Murata T."/>
            <person name="Nelson D."/>
            <person name="Pils B."/>
            <person name="Prigge M."/>
            <person name="Reiss B."/>
            <person name="Renner T."/>
            <person name="Rombauts S."/>
            <person name="Rushton P."/>
            <person name="Sanderfoot A."/>
            <person name="Schween G."/>
            <person name="Shiu S.-H."/>
            <person name="Stueber K."/>
            <person name="Theodoulou F.L."/>
            <person name="Tu H."/>
            <person name="Van de Peer Y."/>
            <person name="Verrier P.J."/>
            <person name="Waters E."/>
            <person name="Wood A."/>
            <person name="Yang L."/>
            <person name="Cove D."/>
            <person name="Cuming A."/>
            <person name="Hasebe M."/>
            <person name="Lucas S."/>
            <person name="Mishler D.B."/>
            <person name="Reski R."/>
            <person name="Grigoriev I."/>
            <person name="Quatrano R.S."/>
            <person name="Boore J.L."/>
        </authorList>
    </citation>
    <scope>NUCLEOTIDE SEQUENCE [LARGE SCALE GENOMIC DNA]</scope>
    <source>
        <strain evidence="11 12">cv. Gransden 2004</strain>
    </source>
</reference>
<dbReference type="Gramene" id="Pp3c27_6290V3.3">
    <property type="protein sequence ID" value="Pp3c27_6290V3.3"/>
    <property type="gene ID" value="Pp3c27_6290"/>
</dbReference>
<comment type="caution">
    <text evidence="8">Lacks conserved residue(s) required for the propagation of feature annotation.</text>
</comment>
<evidence type="ECO:0000256" key="5">
    <source>
        <dbReference type="ARBA" id="ARBA00022692"/>
    </source>
</evidence>
<dbReference type="InterPro" id="IPR006702">
    <property type="entry name" value="CASP_dom"/>
</dbReference>
<dbReference type="EnsemblPlants" id="Pp3c27_6290V3.3">
    <property type="protein sequence ID" value="Pp3c27_6290V3.3"/>
    <property type="gene ID" value="Pp3c27_6290"/>
</dbReference>
<comment type="subunit">
    <text evidence="3 8">Homodimer and heterodimers.</text>
</comment>
<dbReference type="PANTHER" id="PTHR32021:SF1">
    <property type="entry name" value="CASP-LIKE PROTEIN 5A1"/>
    <property type="match status" value="1"/>
</dbReference>
<keyword evidence="7 8" id="KW-0472">Membrane</keyword>
<feature type="domain" description="Casparian strip membrane protein" evidence="9">
    <location>
        <begin position="5"/>
        <end position="64"/>
    </location>
</feature>
<keyword evidence="6 8" id="KW-1133">Transmembrane helix</keyword>
<name>A0A2K1IAY8_PHYPA</name>
<gene>
    <name evidence="10" type="ORF">PHYPA_031003</name>
</gene>
<dbReference type="EnsemblPlants" id="Pp3c27_6290V3.2">
    <property type="protein sequence ID" value="Pp3c27_6290V3.2"/>
    <property type="gene ID" value="Pp3c27_6290"/>
</dbReference>
<evidence type="ECO:0000256" key="6">
    <source>
        <dbReference type="ARBA" id="ARBA00022989"/>
    </source>
</evidence>
<dbReference type="EnsemblPlants" id="Pp3c27_6290V3.1">
    <property type="protein sequence ID" value="Pp3c27_6290V3.1"/>
    <property type="gene ID" value="Pp3c27_6290"/>
</dbReference>
<dbReference type="AlphaFoldDB" id="A0A2K1IAY8"/>
<dbReference type="EnsemblPlants" id="Pp3c27_6290V3.5">
    <property type="protein sequence ID" value="Pp3c27_6290V3.5"/>
    <property type="gene ID" value="Pp3c27_6290"/>
</dbReference>
<dbReference type="EnsemblPlants" id="Pp3c27_6290V3.4">
    <property type="protein sequence ID" value="Pp3c27_6290V3.4"/>
    <property type="gene ID" value="Pp3c27_6290"/>
</dbReference>
<protein>
    <recommendedName>
        <fullName evidence="8">CASP-like protein</fullName>
    </recommendedName>
</protein>
<evidence type="ECO:0000256" key="2">
    <source>
        <dbReference type="ARBA" id="ARBA00007651"/>
    </source>
</evidence>
<keyword evidence="5 8" id="KW-0812">Transmembrane</keyword>
<reference evidence="10 12" key="2">
    <citation type="journal article" date="2018" name="Plant J.">
        <title>The Physcomitrella patens chromosome-scale assembly reveals moss genome structure and evolution.</title>
        <authorList>
            <person name="Lang D."/>
            <person name="Ullrich K.K."/>
            <person name="Murat F."/>
            <person name="Fuchs J."/>
            <person name="Jenkins J."/>
            <person name="Haas F.B."/>
            <person name="Piednoel M."/>
            <person name="Gundlach H."/>
            <person name="Van Bel M."/>
            <person name="Meyberg R."/>
            <person name="Vives C."/>
            <person name="Morata J."/>
            <person name="Symeonidi A."/>
            <person name="Hiss M."/>
            <person name="Muchero W."/>
            <person name="Kamisugi Y."/>
            <person name="Saleh O."/>
            <person name="Blanc G."/>
            <person name="Decker E.L."/>
            <person name="van Gessel N."/>
            <person name="Grimwood J."/>
            <person name="Hayes R.D."/>
            <person name="Graham S.W."/>
            <person name="Gunter L.E."/>
            <person name="McDaniel S.F."/>
            <person name="Hoernstein S.N.W."/>
            <person name="Larsson A."/>
            <person name="Li F.W."/>
            <person name="Perroud P.F."/>
            <person name="Phillips J."/>
            <person name="Ranjan P."/>
            <person name="Rokshar D.S."/>
            <person name="Rothfels C.J."/>
            <person name="Schneider L."/>
            <person name="Shu S."/>
            <person name="Stevenson D.W."/>
            <person name="Thummler F."/>
            <person name="Tillich M."/>
            <person name="Villarreal Aguilar J.C."/>
            <person name="Widiez T."/>
            <person name="Wong G.K."/>
            <person name="Wymore A."/>
            <person name="Zhang Y."/>
            <person name="Zimmer A.D."/>
            <person name="Quatrano R.S."/>
            <person name="Mayer K.F.X."/>
            <person name="Goodstein D."/>
            <person name="Casacuberta J.M."/>
            <person name="Vandepoele K."/>
            <person name="Reski R."/>
            <person name="Cuming A.C."/>
            <person name="Tuskan G.A."/>
            <person name="Maumus F."/>
            <person name="Salse J."/>
            <person name="Schmutz J."/>
            <person name="Rensing S.A."/>
        </authorList>
    </citation>
    <scope>NUCLEOTIDE SEQUENCE [LARGE SCALE GENOMIC DNA]</scope>
    <source>
        <strain evidence="11 12">cv. Gransden 2004</strain>
    </source>
</reference>
<dbReference type="PANTHER" id="PTHR32021">
    <property type="entry name" value="CASP-LIKE PROTEIN 5B3"/>
    <property type="match status" value="1"/>
</dbReference>
<evidence type="ECO:0000256" key="1">
    <source>
        <dbReference type="ARBA" id="ARBA00004651"/>
    </source>
</evidence>
<evidence type="ECO:0000256" key="3">
    <source>
        <dbReference type="ARBA" id="ARBA00011489"/>
    </source>
</evidence>
<dbReference type="GO" id="GO:0016020">
    <property type="term" value="C:membrane"/>
    <property type="evidence" value="ECO:0000318"/>
    <property type="project" value="GO_Central"/>
</dbReference>